<gene>
    <name evidence="1" type="ORF">HC031_20215</name>
</gene>
<evidence type="ECO:0000313" key="1">
    <source>
        <dbReference type="EMBL" id="NJC72023.1"/>
    </source>
</evidence>
<dbReference type="SUPFAM" id="SSF140453">
    <property type="entry name" value="EsxAB dimer-like"/>
    <property type="match status" value="1"/>
</dbReference>
<sequence length="179" mass="19453">MPKDPYTMPGAVWHVDPNPQGDVTHHDYDHYSYEQIEKAITGGFVNDPTFNGYVDPGRIHQIGDLIASAGRTLGEAAETLDGERRTLTDEWKGAGADEFFKIIDEVRDWLRHTSQVIAMNYAGATHEAGNQLAQAQAILHNIAAAAVRAQNEEDAAKAEAAARQLGLAGGHVAGRPYLH</sequence>
<organism evidence="1 2">
    <name type="scientific">Planosporangium thailandense</name>
    <dbReference type="NCBI Taxonomy" id="765197"/>
    <lineage>
        <taxon>Bacteria</taxon>
        <taxon>Bacillati</taxon>
        <taxon>Actinomycetota</taxon>
        <taxon>Actinomycetes</taxon>
        <taxon>Micromonosporales</taxon>
        <taxon>Micromonosporaceae</taxon>
        <taxon>Planosporangium</taxon>
    </lineage>
</organism>
<reference evidence="1 2" key="1">
    <citation type="submission" date="2020-03" db="EMBL/GenBank/DDBJ databases">
        <title>WGS of the type strain of Planosporangium spp.</title>
        <authorList>
            <person name="Thawai C."/>
        </authorList>
    </citation>
    <scope>NUCLEOTIDE SEQUENCE [LARGE SCALE GENOMIC DNA]</scope>
    <source>
        <strain evidence="1 2">TBRC 5610</strain>
    </source>
</reference>
<accession>A0ABX0Y3L2</accession>
<comment type="caution">
    <text evidence="1">The sequence shown here is derived from an EMBL/GenBank/DDBJ whole genome shotgun (WGS) entry which is preliminary data.</text>
</comment>
<keyword evidence="2" id="KW-1185">Reference proteome</keyword>
<dbReference type="RefSeq" id="WP_167926931.1">
    <property type="nucleotide sequence ID" value="NZ_JAATVY010000015.1"/>
</dbReference>
<name>A0ABX0Y3L2_9ACTN</name>
<evidence type="ECO:0000313" key="2">
    <source>
        <dbReference type="Proteomes" id="UP000722989"/>
    </source>
</evidence>
<dbReference type="Proteomes" id="UP000722989">
    <property type="component" value="Unassembled WGS sequence"/>
</dbReference>
<protein>
    <recommendedName>
        <fullName evidence="3">WXG100 family type VII secretion target</fullName>
    </recommendedName>
</protein>
<dbReference type="InterPro" id="IPR036689">
    <property type="entry name" value="ESAT-6-like_sf"/>
</dbReference>
<dbReference type="EMBL" id="JAATVY010000015">
    <property type="protein sequence ID" value="NJC72023.1"/>
    <property type="molecule type" value="Genomic_DNA"/>
</dbReference>
<proteinExistence type="predicted"/>
<evidence type="ECO:0008006" key="3">
    <source>
        <dbReference type="Google" id="ProtNLM"/>
    </source>
</evidence>